<evidence type="ECO:0000313" key="3">
    <source>
        <dbReference type="EMBL" id="KFK35652.1"/>
    </source>
</evidence>
<feature type="coiled-coil region" evidence="1">
    <location>
        <begin position="188"/>
        <end position="222"/>
    </location>
</feature>
<organism evidence="3 4">
    <name type="scientific">Arabis alpina</name>
    <name type="common">Alpine rock-cress</name>
    <dbReference type="NCBI Taxonomy" id="50452"/>
    <lineage>
        <taxon>Eukaryota</taxon>
        <taxon>Viridiplantae</taxon>
        <taxon>Streptophyta</taxon>
        <taxon>Embryophyta</taxon>
        <taxon>Tracheophyta</taxon>
        <taxon>Spermatophyta</taxon>
        <taxon>Magnoliopsida</taxon>
        <taxon>eudicotyledons</taxon>
        <taxon>Gunneridae</taxon>
        <taxon>Pentapetalae</taxon>
        <taxon>rosids</taxon>
        <taxon>malvids</taxon>
        <taxon>Brassicales</taxon>
        <taxon>Brassicaceae</taxon>
        <taxon>Arabideae</taxon>
        <taxon>Arabis</taxon>
    </lineage>
</organism>
<feature type="region of interest" description="Disordered" evidence="2">
    <location>
        <begin position="1"/>
        <end position="29"/>
    </location>
</feature>
<name>A0A087H0K0_ARAAL</name>
<protein>
    <submittedName>
        <fullName evidence="3">Uncharacterized protein</fullName>
    </submittedName>
</protein>
<dbReference type="Proteomes" id="UP000029120">
    <property type="component" value="Chromosome 4"/>
</dbReference>
<dbReference type="eggNOG" id="ENOG502RF2C">
    <property type="taxonomic scope" value="Eukaryota"/>
</dbReference>
<dbReference type="AlphaFoldDB" id="A0A087H0K0"/>
<dbReference type="EMBL" id="CM002872">
    <property type="protein sequence ID" value="KFK35652.1"/>
    <property type="molecule type" value="Genomic_DNA"/>
</dbReference>
<feature type="region of interest" description="Disordered" evidence="2">
    <location>
        <begin position="120"/>
        <end position="146"/>
    </location>
</feature>
<gene>
    <name evidence="3" type="ordered locus">AALP_Aa4g019100</name>
</gene>
<feature type="compositionally biased region" description="Basic and acidic residues" evidence="2">
    <location>
        <begin position="120"/>
        <end position="145"/>
    </location>
</feature>
<evidence type="ECO:0000256" key="2">
    <source>
        <dbReference type="SAM" id="MobiDB-lite"/>
    </source>
</evidence>
<evidence type="ECO:0000313" key="4">
    <source>
        <dbReference type="Proteomes" id="UP000029120"/>
    </source>
</evidence>
<keyword evidence="1" id="KW-0175">Coiled coil</keyword>
<proteinExistence type="predicted"/>
<dbReference type="Gramene" id="KFK35652">
    <property type="protein sequence ID" value="KFK35652"/>
    <property type="gene ID" value="AALP_AA4G019100"/>
</dbReference>
<sequence>MERPRSFKNLAPRTTGSCKPPTPTTATTSVASTTLPAPIAPAPAVPTTVLAPAKPTTAPASAKPTTASACAKLTIALPSEPRTTSSAKMTTTTAKESRLSSVTRTDLVIALPAPRLSDYDAKRAAKGKGHEGYNRKRLSDRDNDKASASSHFSTLAFSDDVVAPIDTKSSGEMMRQGLKFLALGNKVGHKLEAEVENFKKQVEDEKRRTENLCNAVDEVRAKRDTTFAQIDKKYKELINKAQEIATLKAEARKSAAEIRDSSCGCGGEGAVFCCYHEEARCLLMGLVNGHEPPKLEDELTSLTADVAEHGGDEEHFEQLIKSLHGLLHVLDSKVGGVSFRNGKFSLVGRVGAEVTKSRIEYVAAGAGTVRAPEEIRTDEDSQGPRIDALTEDPRLDDFFGETEAEGAPIAKVAPLGVDEETVP</sequence>
<evidence type="ECO:0000256" key="1">
    <source>
        <dbReference type="SAM" id="Coils"/>
    </source>
</evidence>
<accession>A0A087H0K0</accession>
<keyword evidence="4" id="KW-1185">Reference proteome</keyword>
<reference evidence="4" key="1">
    <citation type="journal article" date="2015" name="Nat. Plants">
        <title>Genome expansion of Arabis alpina linked with retrotransposition and reduced symmetric DNA methylation.</title>
        <authorList>
            <person name="Willing E.M."/>
            <person name="Rawat V."/>
            <person name="Mandakova T."/>
            <person name="Maumus F."/>
            <person name="James G.V."/>
            <person name="Nordstroem K.J."/>
            <person name="Becker C."/>
            <person name="Warthmann N."/>
            <person name="Chica C."/>
            <person name="Szarzynska B."/>
            <person name="Zytnicki M."/>
            <person name="Albani M.C."/>
            <person name="Kiefer C."/>
            <person name="Bergonzi S."/>
            <person name="Castaings L."/>
            <person name="Mateos J.L."/>
            <person name="Berns M.C."/>
            <person name="Bujdoso N."/>
            <person name="Piofczyk T."/>
            <person name="de Lorenzo L."/>
            <person name="Barrero-Sicilia C."/>
            <person name="Mateos I."/>
            <person name="Piednoel M."/>
            <person name="Hagmann J."/>
            <person name="Chen-Min-Tao R."/>
            <person name="Iglesias-Fernandez R."/>
            <person name="Schuster S.C."/>
            <person name="Alonso-Blanco C."/>
            <person name="Roudier F."/>
            <person name="Carbonero P."/>
            <person name="Paz-Ares J."/>
            <person name="Davis S.J."/>
            <person name="Pecinka A."/>
            <person name="Quesneville H."/>
            <person name="Colot V."/>
            <person name="Lysak M.A."/>
            <person name="Weigel D."/>
            <person name="Coupland G."/>
            <person name="Schneeberger K."/>
        </authorList>
    </citation>
    <scope>NUCLEOTIDE SEQUENCE [LARGE SCALE GENOMIC DNA]</scope>
    <source>
        <strain evidence="4">cv. Pajares</strain>
    </source>
</reference>